<evidence type="ECO:0000313" key="2">
    <source>
        <dbReference type="EMBL" id="KYF60532.1"/>
    </source>
</evidence>
<gene>
    <name evidence="2" type="ORF">BE15_33450</name>
</gene>
<protein>
    <submittedName>
        <fullName evidence="2">BolA family protein</fullName>
    </submittedName>
</protein>
<name>A0A150PXW4_SORCE</name>
<evidence type="ECO:0000256" key="1">
    <source>
        <dbReference type="RuleBase" id="RU003860"/>
    </source>
</evidence>
<reference evidence="2 3" key="1">
    <citation type="submission" date="2014-02" db="EMBL/GenBank/DDBJ databases">
        <title>The small core and large imbalanced accessory genome model reveals a collaborative survival strategy of Sorangium cellulosum strains in nature.</title>
        <authorList>
            <person name="Han K."/>
            <person name="Peng R."/>
            <person name="Blom J."/>
            <person name="Li Y.-Z."/>
        </authorList>
    </citation>
    <scope>NUCLEOTIDE SEQUENCE [LARGE SCALE GENOMIC DNA]</scope>
    <source>
        <strain evidence="2 3">So0008-312</strain>
    </source>
</reference>
<accession>A0A150PXW4</accession>
<dbReference type="AlphaFoldDB" id="A0A150PXW4"/>
<evidence type="ECO:0000313" key="3">
    <source>
        <dbReference type="Proteomes" id="UP000075260"/>
    </source>
</evidence>
<sequence>MSIHLTTFQGSIPEALKRAIEEKIEGSTAEVTGGGGHFNLVVTSPVFAGKSMLESQRLVYGAIAHLMAGDQAPVHAIDSLKTRTP</sequence>
<proteinExistence type="inferred from homology"/>
<dbReference type="PIRSF" id="PIRSF003113">
    <property type="entry name" value="BolA"/>
    <property type="match status" value="1"/>
</dbReference>
<dbReference type="InterPro" id="IPR036065">
    <property type="entry name" value="BolA-like_sf"/>
</dbReference>
<organism evidence="2 3">
    <name type="scientific">Sorangium cellulosum</name>
    <name type="common">Polyangium cellulosum</name>
    <dbReference type="NCBI Taxonomy" id="56"/>
    <lineage>
        <taxon>Bacteria</taxon>
        <taxon>Pseudomonadati</taxon>
        <taxon>Myxococcota</taxon>
        <taxon>Polyangia</taxon>
        <taxon>Polyangiales</taxon>
        <taxon>Polyangiaceae</taxon>
        <taxon>Sorangium</taxon>
    </lineage>
</organism>
<comment type="similarity">
    <text evidence="1">Belongs to the BolA/IbaG family.</text>
</comment>
<dbReference type="InterPro" id="IPR002634">
    <property type="entry name" value="BolA"/>
</dbReference>
<dbReference type="Gene3D" id="3.30.300.90">
    <property type="entry name" value="BolA-like"/>
    <property type="match status" value="1"/>
</dbReference>
<dbReference type="Proteomes" id="UP000075260">
    <property type="component" value="Unassembled WGS sequence"/>
</dbReference>
<dbReference type="RefSeq" id="WP_061613513.1">
    <property type="nucleotide sequence ID" value="NZ_CP162580.1"/>
</dbReference>
<dbReference type="OrthoDB" id="9796738at2"/>
<dbReference type="SUPFAM" id="SSF82657">
    <property type="entry name" value="BolA-like"/>
    <property type="match status" value="1"/>
</dbReference>
<dbReference type="Pfam" id="PF01722">
    <property type="entry name" value="BolA"/>
    <property type="match status" value="1"/>
</dbReference>
<dbReference type="EMBL" id="JEMA01001270">
    <property type="protein sequence ID" value="KYF60532.1"/>
    <property type="molecule type" value="Genomic_DNA"/>
</dbReference>
<comment type="caution">
    <text evidence="2">The sequence shown here is derived from an EMBL/GenBank/DDBJ whole genome shotgun (WGS) entry which is preliminary data.</text>
</comment>